<dbReference type="InterPro" id="IPR029063">
    <property type="entry name" value="SAM-dependent_MTases_sf"/>
</dbReference>
<keyword evidence="2" id="KW-1185">Reference proteome</keyword>
<name>A0ABX2IPG1_9RHOB</name>
<reference evidence="1 2" key="1">
    <citation type="submission" date="2020-06" db="EMBL/GenBank/DDBJ databases">
        <title>Sulfitobacter algicola sp. nov., isolated from green algae.</title>
        <authorList>
            <person name="Wang C."/>
        </authorList>
    </citation>
    <scope>NUCLEOTIDE SEQUENCE [LARGE SCALE GENOMIC DNA]</scope>
    <source>
        <strain evidence="1 2">1151</strain>
    </source>
</reference>
<protein>
    <recommendedName>
        <fullName evidence="3">Class I SAM-dependent methyltransferase</fullName>
    </recommendedName>
</protein>
<gene>
    <name evidence="1" type="ORF">HRQ87_08205</name>
</gene>
<dbReference type="SUPFAM" id="SSF53335">
    <property type="entry name" value="S-adenosyl-L-methionine-dependent methyltransferases"/>
    <property type="match status" value="1"/>
</dbReference>
<dbReference type="EMBL" id="JABUFE010000003">
    <property type="protein sequence ID" value="NSX54781.1"/>
    <property type="molecule type" value="Genomic_DNA"/>
</dbReference>
<evidence type="ECO:0000313" key="2">
    <source>
        <dbReference type="Proteomes" id="UP000777935"/>
    </source>
</evidence>
<proteinExistence type="predicted"/>
<dbReference type="Proteomes" id="UP000777935">
    <property type="component" value="Unassembled WGS sequence"/>
</dbReference>
<dbReference type="Gene3D" id="3.40.50.150">
    <property type="entry name" value="Vaccinia Virus protein VP39"/>
    <property type="match status" value="1"/>
</dbReference>
<evidence type="ECO:0000313" key="1">
    <source>
        <dbReference type="EMBL" id="NSX54781.1"/>
    </source>
</evidence>
<comment type="caution">
    <text evidence="1">The sequence shown here is derived from an EMBL/GenBank/DDBJ whole genome shotgun (WGS) entry which is preliminary data.</text>
</comment>
<sequence length="229" mass="26464">MAPKTGQLNLTDLADGFGSDKGSSKHRYTELYQMLFLPFRKRKINFLEMGLLIGGPEHGIDKDRKTNDLPSVRMWLEFFEKANVHGLDVSDFSWFHHDRFKFFRCDMGVRENIRKAAEQMPDMDIIIDDASHASHHQQFAFLELFPKLKSGGLYIIEDMRWQPPAMEQTGITKTAQLFYEFQTHKTFSHSDPAITTELNTLAADISGCFVFQAGYNKKKRDQVAVIHKR</sequence>
<accession>A0ABX2IPG1</accession>
<organism evidence="1 2">
    <name type="scientific">Parasulfitobacter algicola</name>
    <dbReference type="NCBI Taxonomy" id="2614809"/>
    <lineage>
        <taxon>Bacteria</taxon>
        <taxon>Pseudomonadati</taxon>
        <taxon>Pseudomonadota</taxon>
        <taxon>Alphaproteobacteria</taxon>
        <taxon>Rhodobacterales</taxon>
        <taxon>Roseobacteraceae</taxon>
        <taxon>Parasulfitobacter</taxon>
    </lineage>
</organism>
<evidence type="ECO:0008006" key="3">
    <source>
        <dbReference type="Google" id="ProtNLM"/>
    </source>
</evidence>